<proteinExistence type="predicted"/>
<dbReference type="EMBL" id="LGRX02030065">
    <property type="protein sequence ID" value="KAK3246207.1"/>
    <property type="molecule type" value="Genomic_DNA"/>
</dbReference>
<sequence length="138" mass="15145">MADNEDKPEEAKPAADTKEEAPPAAKVKVADHTVEKETPPLMDTIYDAALIIFIFGCFFGTIVYYITSGEIPSPPPPPPPFPPPETPLESPPPPPEPTAPFPPPSIPDDVELPEQFQYVVYVSLIMLTIYTFFLCSCK</sequence>
<evidence type="ECO:0000313" key="4">
    <source>
        <dbReference type="Proteomes" id="UP001190700"/>
    </source>
</evidence>
<feature type="compositionally biased region" description="Basic and acidic residues" evidence="1">
    <location>
        <begin position="9"/>
        <end position="21"/>
    </location>
</feature>
<name>A0AAE0C2P0_9CHLO</name>
<feature type="region of interest" description="Disordered" evidence="1">
    <location>
        <begin position="1"/>
        <end position="34"/>
    </location>
</feature>
<evidence type="ECO:0000256" key="1">
    <source>
        <dbReference type="SAM" id="MobiDB-lite"/>
    </source>
</evidence>
<keyword evidence="2" id="KW-0812">Transmembrane</keyword>
<keyword evidence="2" id="KW-1133">Transmembrane helix</keyword>
<evidence type="ECO:0000256" key="2">
    <source>
        <dbReference type="SAM" id="Phobius"/>
    </source>
</evidence>
<feature type="transmembrane region" description="Helical" evidence="2">
    <location>
        <begin position="118"/>
        <end position="137"/>
    </location>
</feature>
<protein>
    <submittedName>
        <fullName evidence="3">Uncharacterized protein</fullName>
    </submittedName>
</protein>
<feature type="region of interest" description="Disordered" evidence="1">
    <location>
        <begin position="73"/>
        <end position="108"/>
    </location>
</feature>
<feature type="compositionally biased region" description="Pro residues" evidence="1">
    <location>
        <begin position="73"/>
        <end position="106"/>
    </location>
</feature>
<keyword evidence="4" id="KW-1185">Reference proteome</keyword>
<organism evidence="3 4">
    <name type="scientific">Cymbomonas tetramitiformis</name>
    <dbReference type="NCBI Taxonomy" id="36881"/>
    <lineage>
        <taxon>Eukaryota</taxon>
        <taxon>Viridiplantae</taxon>
        <taxon>Chlorophyta</taxon>
        <taxon>Pyramimonadophyceae</taxon>
        <taxon>Pyramimonadales</taxon>
        <taxon>Pyramimonadaceae</taxon>
        <taxon>Cymbomonas</taxon>
    </lineage>
</organism>
<accession>A0AAE0C2P0</accession>
<keyword evidence="2" id="KW-0472">Membrane</keyword>
<gene>
    <name evidence="3" type="ORF">CYMTET_44246</name>
</gene>
<evidence type="ECO:0000313" key="3">
    <source>
        <dbReference type="EMBL" id="KAK3246207.1"/>
    </source>
</evidence>
<reference evidence="3 4" key="1">
    <citation type="journal article" date="2015" name="Genome Biol. Evol.">
        <title>Comparative Genomics of a Bacterivorous Green Alga Reveals Evolutionary Causalities and Consequences of Phago-Mixotrophic Mode of Nutrition.</title>
        <authorList>
            <person name="Burns J.A."/>
            <person name="Paasch A."/>
            <person name="Narechania A."/>
            <person name="Kim E."/>
        </authorList>
    </citation>
    <scope>NUCLEOTIDE SEQUENCE [LARGE SCALE GENOMIC DNA]</scope>
    <source>
        <strain evidence="3 4">PLY_AMNH</strain>
    </source>
</reference>
<dbReference type="AlphaFoldDB" id="A0AAE0C2P0"/>
<dbReference type="Proteomes" id="UP001190700">
    <property type="component" value="Unassembled WGS sequence"/>
</dbReference>
<comment type="caution">
    <text evidence="3">The sequence shown here is derived from an EMBL/GenBank/DDBJ whole genome shotgun (WGS) entry which is preliminary data.</text>
</comment>
<feature type="transmembrane region" description="Helical" evidence="2">
    <location>
        <begin position="45"/>
        <end position="66"/>
    </location>
</feature>